<dbReference type="GO" id="GO:0031956">
    <property type="term" value="F:medium-chain fatty acid-CoA ligase activity"/>
    <property type="evidence" value="ECO:0007669"/>
    <property type="project" value="UniProtKB-EC"/>
</dbReference>
<dbReference type="AlphaFoldDB" id="A0A1B6LBL3"/>
<comment type="function">
    <text evidence="3">Acyl-CoA synthases catalyze the initial reaction in fatty acid metabolism, by forming a thioester with CoA. Has some preference toward medium-chain substrates. Plays a role in adipocyte differentiation.</text>
</comment>
<dbReference type="Gene3D" id="3.40.50.12780">
    <property type="entry name" value="N-terminal domain of ligase-like"/>
    <property type="match status" value="1"/>
</dbReference>
<protein>
    <recommendedName>
        <fullName evidence="4">Medium-chain acyl-CoA ligase ACSF2, mitochondrial</fullName>
    </recommendedName>
</protein>
<dbReference type="EMBL" id="GEBQ01018895">
    <property type="protein sequence ID" value="JAT21082.1"/>
    <property type="molecule type" value="Transcribed_RNA"/>
</dbReference>
<dbReference type="PANTHER" id="PTHR43201">
    <property type="entry name" value="ACYL-COA SYNTHETASE"/>
    <property type="match status" value="1"/>
</dbReference>
<evidence type="ECO:0000259" key="9">
    <source>
        <dbReference type="Pfam" id="PF13193"/>
    </source>
</evidence>
<evidence type="ECO:0000256" key="1">
    <source>
        <dbReference type="ARBA" id="ARBA00006432"/>
    </source>
</evidence>
<dbReference type="Pfam" id="PF00501">
    <property type="entry name" value="AMP-binding"/>
    <property type="match status" value="1"/>
</dbReference>
<evidence type="ECO:0000259" key="8">
    <source>
        <dbReference type="Pfam" id="PF00501"/>
    </source>
</evidence>
<evidence type="ECO:0000313" key="10">
    <source>
        <dbReference type="EMBL" id="JAT21082.1"/>
    </source>
</evidence>
<gene>
    <name evidence="10" type="ORF">g.27734</name>
</gene>
<dbReference type="SUPFAM" id="SSF56801">
    <property type="entry name" value="Acetyl-CoA synthetase-like"/>
    <property type="match status" value="1"/>
</dbReference>
<reference evidence="10" key="1">
    <citation type="submission" date="2015-11" db="EMBL/GenBank/DDBJ databases">
        <title>De novo transcriptome assembly of four potential Pierce s Disease insect vectors from Arizona vineyards.</title>
        <authorList>
            <person name="Tassone E.E."/>
        </authorList>
    </citation>
    <scope>NUCLEOTIDE SEQUENCE</scope>
</reference>
<keyword evidence="2" id="KW-0436">Ligase</keyword>
<evidence type="ECO:0000256" key="4">
    <source>
        <dbReference type="ARBA" id="ARBA00039638"/>
    </source>
</evidence>
<dbReference type="GO" id="GO:0006631">
    <property type="term" value="P:fatty acid metabolic process"/>
    <property type="evidence" value="ECO:0007669"/>
    <property type="project" value="TreeGrafter"/>
</dbReference>
<dbReference type="InterPro" id="IPR045851">
    <property type="entry name" value="AMP-bd_C_sf"/>
</dbReference>
<evidence type="ECO:0000256" key="2">
    <source>
        <dbReference type="ARBA" id="ARBA00022598"/>
    </source>
</evidence>
<dbReference type="InterPro" id="IPR042099">
    <property type="entry name" value="ANL_N_sf"/>
</dbReference>
<evidence type="ECO:0000256" key="7">
    <source>
        <dbReference type="SAM" id="Phobius"/>
    </source>
</evidence>
<dbReference type="Pfam" id="PF13193">
    <property type="entry name" value="AMP-binding_C"/>
    <property type="match status" value="1"/>
</dbReference>
<dbReference type="PANTHER" id="PTHR43201:SF5">
    <property type="entry name" value="MEDIUM-CHAIN ACYL-COA LIGASE ACSF2, MITOCHONDRIAL"/>
    <property type="match status" value="1"/>
</dbReference>
<dbReference type="Gene3D" id="3.30.300.30">
    <property type="match status" value="1"/>
</dbReference>
<keyword evidence="7" id="KW-0812">Transmembrane</keyword>
<keyword evidence="7" id="KW-1133">Transmembrane helix</keyword>
<name>A0A1B6LBL3_9HEMI</name>
<comment type="similarity">
    <text evidence="1">Belongs to the ATP-dependent AMP-binding enzyme family.</text>
</comment>
<dbReference type="InterPro" id="IPR000873">
    <property type="entry name" value="AMP-dep_synth/lig_dom"/>
</dbReference>
<accession>A0A1B6LBL3</accession>
<feature type="transmembrane region" description="Helical" evidence="7">
    <location>
        <begin position="21"/>
        <end position="43"/>
    </location>
</feature>
<sequence length="332" mass="37176">MFGKRLGMNTKHYTILAQTPFFHVLGYIAAMLASLNFGSTMILPSPTFSVTDSSEAIKREKCTMLVGTPTMYVDLCNYVNNLSAEERLLHQSPEFALSGGSLCLPELFRKMKDTFSCKRVVSVYGLTEITAVTFQSTAQDSEFLMTSTVGKVSDHLEAKVVDEEGVTVPLGTPGELWMRSFNTMTGYWEDEEATDRMFTKDKWLKTGDKFILMEDGYGQVVGRMKDMIIRGGENISPKEVEEYLITHPDILDAQVVGVTSERLGEEVACSLRLKPGAHLTEQQARDFCKGKIAYFKIPKYVEVVEVYPTTGSGKVQKFKIREAMEKKLGINK</sequence>
<evidence type="ECO:0000256" key="6">
    <source>
        <dbReference type="ARBA" id="ARBA00048277"/>
    </source>
</evidence>
<feature type="domain" description="AMP-binding enzyme C-terminal" evidence="9">
    <location>
        <begin position="239"/>
        <end position="314"/>
    </location>
</feature>
<evidence type="ECO:0000256" key="5">
    <source>
        <dbReference type="ARBA" id="ARBA00047319"/>
    </source>
</evidence>
<dbReference type="InterPro" id="IPR025110">
    <property type="entry name" value="AMP-bd_C"/>
</dbReference>
<evidence type="ECO:0000256" key="3">
    <source>
        <dbReference type="ARBA" id="ARBA00037247"/>
    </source>
</evidence>
<organism evidence="10">
    <name type="scientific">Graphocephala atropunctata</name>
    <dbReference type="NCBI Taxonomy" id="36148"/>
    <lineage>
        <taxon>Eukaryota</taxon>
        <taxon>Metazoa</taxon>
        <taxon>Ecdysozoa</taxon>
        <taxon>Arthropoda</taxon>
        <taxon>Hexapoda</taxon>
        <taxon>Insecta</taxon>
        <taxon>Pterygota</taxon>
        <taxon>Neoptera</taxon>
        <taxon>Paraneoptera</taxon>
        <taxon>Hemiptera</taxon>
        <taxon>Auchenorrhyncha</taxon>
        <taxon>Membracoidea</taxon>
        <taxon>Cicadellidae</taxon>
        <taxon>Cicadellinae</taxon>
        <taxon>Cicadellini</taxon>
        <taxon>Graphocephala</taxon>
    </lineage>
</organism>
<comment type="catalytic activity">
    <reaction evidence="6">
        <text>a medium-chain fatty acid + ATP + CoA = a medium-chain fatty acyl-CoA + AMP + diphosphate</text>
        <dbReference type="Rhea" id="RHEA:48340"/>
        <dbReference type="ChEBI" id="CHEBI:30616"/>
        <dbReference type="ChEBI" id="CHEBI:33019"/>
        <dbReference type="ChEBI" id="CHEBI:57287"/>
        <dbReference type="ChEBI" id="CHEBI:59558"/>
        <dbReference type="ChEBI" id="CHEBI:90546"/>
        <dbReference type="ChEBI" id="CHEBI:456215"/>
        <dbReference type="EC" id="6.2.1.2"/>
    </reaction>
</comment>
<proteinExistence type="inferred from homology"/>
<comment type="catalytic activity">
    <reaction evidence="5">
        <text>octanoate + ATP + CoA = octanoyl-CoA + AMP + diphosphate</text>
        <dbReference type="Rhea" id="RHEA:33631"/>
        <dbReference type="ChEBI" id="CHEBI:25646"/>
        <dbReference type="ChEBI" id="CHEBI:30616"/>
        <dbReference type="ChEBI" id="CHEBI:33019"/>
        <dbReference type="ChEBI" id="CHEBI:57287"/>
        <dbReference type="ChEBI" id="CHEBI:57386"/>
        <dbReference type="ChEBI" id="CHEBI:456215"/>
    </reaction>
</comment>
<feature type="domain" description="AMP-dependent synthetase/ligase" evidence="8">
    <location>
        <begin position="12"/>
        <end position="188"/>
    </location>
</feature>
<dbReference type="FunFam" id="3.30.300.30:FF:000008">
    <property type="entry name" value="2,3-dihydroxybenzoate-AMP ligase"/>
    <property type="match status" value="1"/>
</dbReference>
<keyword evidence="7" id="KW-0472">Membrane</keyword>